<dbReference type="GO" id="GO:0005886">
    <property type="term" value="C:plasma membrane"/>
    <property type="evidence" value="ECO:0007669"/>
    <property type="project" value="TreeGrafter"/>
</dbReference>
<dbReference type="NCBIfam" id="NF006942">
    <property type="entry name" value="PRK09424.1"/>
    <property type="match status" value="1"/>
</dbReference>
<dbReference type="PROSITE" id="PS00837">
    <property type="entry name" value="ALADH_PNT_2"/>
    <property type="match status" value="1"/>
</dbReference>
<dbReference type="CDD" id="cd05304">
    <property type="entry name" value="Rubrum_tdh"/>
    <property type="match status" value="1"/>
</dbReference>
<dbReference type="Pfam" id="PF05222">
    <property type="entry name" value="AlaDh_PNT_N"/>
    <property type="match status" value="1"/>
</dbReference>
<keyword evidence="7" id="KW-0520">NAD</keyword>
<dbReference type="Proteomes" id="UP000533476">
    <property type="component" value="Unassembled WGS sequence"/>
</dbReference>
<evidence type="ECO:0000256" key="4">
    <source>
        <dbReference type="ARBA" id="ARBA00022741"/>
    </source>
</evidence>
<comment type="similarity">
    <text evidence="2">Belongs to the AlaDH/PNT family.</text>
</comment>
<feature type="domain" description="Alanine dehydrogenase/pyridine nucleotide transhydrogenase N-terminal" evidence="10">
    <location>
        <begin position="58"/>
        <end position="194"/>
    </location>
</feature>
<evidence type="ECO:0000313" key="12">
    <source>
        <dbReference type="Proteomes" id="UP000533476"/>
    </source>
</evidence>
<organism evidence="11 12">
    <name type="scientific">Sulfobacillus harzensis</name>
    <dbReference type="NCBI Taxonomy" id="2729629"/>
    <lineage>
        <taxon>Bacteria</taxon>
        <taxon>Bacillati</taxon>
        <taxon>Bacillota</taxon>
        <taxon>Clostridia</taxon>
        <taxon>Eubacteriales</taxon>
        <taxon>Clostridiales Family XVII. Incertae Sedis</taxon>
        <taxon>Sulfobacillus</taxon>
    </lineage>
</organism>
<dbReference type="SUPFAM" id="SSF52283">
    <property type="entry name" value="Formate/glycerate dehydrogenase catalytic domain-like"/>
    <property type="match status" value="1"/>
</dbReference>
<dbReference type="InterPro" id="IPR007698">
    <property type="entry name" value="AlaDH/PNT_NAD(H)-bd"/>
</dbReference>
<dbReference type="InterPro" id="IPR026255">
    <property type="entry name" value="NADP_transhyd_a"/>
</dbReference>
<evidence type="ECO:0000313" key="11">
    <source>
        <dbReference type="EMBL" id="NMP21708.1"/>
    </source>
</evidence>
<keyword evidence="6" id="KW-1278">Translocase</keyword>
<dbReference type="SMART" id="SM01003">
    <property type="entry name" value="AlaDh_PNT_N"/>
    <property type="match status" value="1"/>
</dbReference>
<feature type="domain" description="Alanine dehydrogenase/pyridine nucleotide transhydrogenase NAD(H)-binding" evidence="9">
    <location>
        <begin position="203"/>
        <end position="366"/>
    </location>
</feature>
<evidence type="ECO:0000256" key="7">
    <source>
        <dbReference type="ARBA" id="ARBA00023027"/>
    </source>
</evidence>
<dbReference type="GO" id="GO:0006740">
    <property type="term" value="P:NADPH regeneration"/>
    <property type="evidence" value="ECO:0007669"/>
    <property type="project" value="TreeGrafter"/>
</dbReference>
<dbReference type="InterPro" id="IPR007886">
    <property type="entry name" value="AlaDH/PNT_N"/>
</dbReference>
<evidence type="ECO:0000256" key="1">
    <source>
        <dbReference type="ARBA" id="ARBA00003943"/>
    </source>
</evidence>
<dbReference type="EC" id="7.1.1.1" evidence="3"/>
<dbReference type="GO" id="GO:0008750">
    <property type="term" value="F:proton-translocating NAD(P)+ transhydrogenase activity"/>
    <property type="evidence" value="ECO:0007669"/>
    <property type="project" value="UniProtKB-EC"/>
</dbReference>
<dbReference type="GO" id="GO:0042853">
    <property type="term" value="P:L-alanine catabolic process"/>
    <property type="evidence" value="ECO:0007669"/>
    <property type="project" value="UniProtKB-UniPathway"/>
</dbReference>
<dbReference type="AlphaFoldDB" id="A0A7Y0Q141"/>
<dbReference type="InterPro" id="IPR008143">
    <property type="entry name" value="Ala_DH/PNT_CS2"/>
</dbReference>
<dbReference type="Pfam" id="PF01262">
    <property type="entry name" value="AlaDh_PNT_C"/>
    <property type="match status" value="1"/>
</dbReference>
<evidence type="ECO:0000256" key="6">
    <source>
        <dbReference type="ARBA" id="ARBA00022967"/>
    </source>
</evidence>
<comment type="catalytic activity">
    <reaction evidence="8">
        <text>NAD(+) + NADPH + H(+)(in) = NADH + NADP(+) + H(+)(out)</text>
        <dbReference type="Rhea" id="RHEA:47992"/>
        <dbReference type="ChEBI" id="CHEBI:15378"/>
        <dbReference type="ChEBI" id="CHEBI:57540"/>
        <dbReference type="ChEBI" id="CHEBI:57783"/>
        <dbReference type="ChEBI" id="CHEBI:57945"/>
        <dbReference type="ChEBI" id="CHEBI:58349"/>
        <dbReference type="EC" id="7.1.1.1"/>
    </reaction>
</comment>
<accession>A0A7Y0Q141</accession>
<keyword evidence="5" id="KW-0521">NADP</keyword>
<dbReference type="EMBL" id="JABBVZ010000011">
    <property type="protein sequence ID" value="NMP21708.1"/>
    <property type="molecule type" value="Genomic_DNA"/>
</dbReference>
<dbReference type="InterPro" id="IPR036291">
    <property type="entry name" value="NAD(P)-bd_dom_sf"/>
</dbReference>
<dbReference type="GO" id="GO:0050661">
    <property type="term" value="F:NADP binding"/>
    <property type="evidence" value="ECO:0007669"/>
    <property type="project" value="TreeGrafter"/>
</dbReference>
<evidence type="ECO:0000256" key="8">
    <source>
        <dbReference type="ARBA" id="ARBA00048202"/>
    </source>
</evidence>
<reference evidence="11 12" key="1">
    <citation type="submission" date="2020-04" db="EMBL/GenBank/DDBJ databases">
        <authorList>
            <person name="Zhang R."/>
            <person name="Schippers A."/>
        </authorList>
    </citation>
    <scope>NUCLEOTIDE SEQUENCE [LARGE SCALE GENOMIC DNA]</scope>
    <source>
        <strain evidence="11 12">DSM 109850</strain>
    </source>
</reference>
<dbReference type="PANTHER" id="PTHR10160">
    <property type="entry name" value="NAD(P) TRANSHYDROGENASE"/>
    <property type="match status" value="1"/>
</dbReference>
<gene>
    <name evidence="11" type="ORF">HIJ39_04980</name>
</gene>
<dbReference type="SMART" id="SM01002">
    <property type="entry name" value="AlaDh_PNT_C"/>
    <property type="match status" value="1"/>
</dbReference>
<dbReference type="Gene3D" id="3.40.50.720">
    <property type="entry name" value="NAD(P)-binding Rossmann-like Domain"/>
    <property type="match status" value="2"/>
</dbReference>
<sequence>MCRCSPLGKATAPSDTWHSEGYHSGAKIARSRGIDCHWARASPKYQEICQEGDHVKIGLVHEGHGETLVALTPDSVQRLVSKGHTITVEAGAGNAAGFNDQQYCDAGATIQEERKALVVESDVIATVTGPREAAEWGELSPGTVVVGMLKPFSAPVRLYEHWAEAGVTALSMDALPRISRAQSMDVLSSLSTVMGYRAAIIAAERVRKFFPLLMTAAGTIPPARVLILGAGVAGLQAIATAHRLGARVEAFDTRPEVREQVESLGATFLTLDVESQATQDGYATELADDAHKKENERLREPVARADAIITTAQIPGQRAPILITREMLSGMRPGSVIIDLAAETGGNTEVTKVGESVFYAGVEVVGSRNLASELPHDASQLFGRNLANFLQYLEDAGITWNAQHEVSLPDDEIVNRTMLIHEGRLLHAGLLKRQGGGVLDVTHR</sequence>
<protein>
    <recommendedName>
        <fullName evidence="3">proton-translocating NAD(P)(+) transhydrogenase</fullName>
        <ecNumber evidence="3">7.1.1.1</ecNumber>
    </recommendedName>
</protein>
<dbReference type="GO" id="GO:0016491">
    <property type="term" value="F:oxidoreductase activity"/>
    <property type="evidence" value="ECO:0007669"/>
    <property type="project" value="UniProtKB-KW"/>
</dbReference>
<dbReference type="UniPathway" id="UPA00527">
    <property type="reaction ID" value="UER00585"/>
</dbReference>
<dbReference type="PIRSF" id="PIRSF000203">
    <property type="entry name" value="NADP_transhydrogenase_alpha"/>
    <property type="match status" value="1"/>
</dbReference>
<comment type="caution">
    <text evidence="11">The sequence shown here is derived from an EMBL/GenBank/DDBJ whole genome shotgun (WGS) entry which is preliminary data.</text>
</comment>
<comment type="function">
    <text evidence="1">The transhydrogenation between NADH and NADP is coupled to respiration and ATP hydrolysis and functions as a proton pump across the membrane.</text>
</comment>
<dbReference type="PANTHER" id="PTHR10160:SF19">
    <property type="entry name" value="PROTON-TRANSLOCATING NAD(P)(+) TRANSHYDROGENASE"/>
    <property type="match status" value="1"/>
</dbReference>
<evidence type="ECO:0000256" key="3">
    <source>
        <dbReference type="ARBA" id="ARBA00012943"/>
    </source>
</evidence>
<evidence type="ECO:0000256" key="2">
    <source>
        <dbReference type="ARBA" id="ARBA00005689"/>
    </source>
</evidence>
<proteinExistence type="inferred from homology"/>
<name>A0A7Y0Q141_9FIRM</name>
<dbReference type="SUPFAM" id="SSF51735">
    <property type="entry name" value="NAD(P)-binding Rossmann-fold domains"/>
    <property type="match status" value="1"/>
</dbReference>
<keyword evidence="11" id="KW-0560">Oxidoreductase</keyword>
<evidence type="ECO:0000259" key="10">
    <source>
        <dbReference type="SMART" id="SM01003"/>
    </source>
</evidence>
<keyword evidence="12" id="KW-1185">Reference proteome</keyword>
<evidence type="ECO:0000256" key="5">
    <source>
        <dbReference type="ARBA" id="ARBA00022857"/>
    </source>
</evidence>
<keyword evidence="4" id="KW-0547">Nucleotide-binding</keyword>
<evidence type="ECO:0000259" key="9">
    <source>
        <dbReference type="SMART" id="SM01002"/>
    </source>
</evidence>